<name>A0A3B1D2K4_9ZZZZ</name>
<dbReference type="PANTHER" id="PTHR33542">
    <property type="entry name" value="SIROHYDROCHLORIN FERROCHELATASE, CHLOROPLASTIC"/>
    <property type="match status" value="1"/>
</dbReference>
<dbReference type="InterPro" id="IPR002762">
    <property type="entry name" value="CbiX-like"/>
</dbReference>
<dbReference type="AlphaFoldDB" id="A0A3B1D2K4"/>
<dbReference type="GO" id="GO:0016829">
    <property type="term" value="F:lyase activity"/>
    <property type="evidence" value="ECO:0007669"/>
    <property type="project" value="UniProtKB-KW"/>
</dbReference>
<keyword evidence="2" id="KW-0456">Lyase</keyword>
<evidence type="ECO:0000313" key="3">
    <source>
        <dbReference type="EMBL" id="VAX34962.1"/>
    </source>
</evidence>
<evidence type="ECO:0000256" key="2">
    <source>
        <dbReference type="ARBA" id="ARBA00023239"/>
    </source>
</evidence>
<evidence type="ECO:0008006" key="4">
    <source>
        <dbReference type="Google" id="ProtNLM"/>
    </source>
</evidence>
<dbReference type="Gene3D" id="3.40.50.1400">
    <property type="match status" value="1"/>
</dbReference>
<dbReference type="CDD" id="cd03416">
    <property type="entry name" value="CbiX_SirB_N"/>
    <property type="match status" value="1"/>
</dbReference>
<proteinExistence type="predicted"/>
<dbReference type="GO" id="GO:0046872">
    <property type="term" value="F:metal ion binding"/>
    <property type="evidence" value="ECO:0007669"/>
    <property type="project" value="UniProtKB-KW"/>
</dbReference>
<organism evidence="3">
    <name type="scientific">hydrothermal vent metagenome</name>
    <dbReference type="NCBI Taxonomy" id="652676"/>
    <lineage>
        <taxon>unclassified sequences</taxon>
        <taxon>metagenomes</taxon>
        <taxon>ecological metagenomes</taxon>
    </lineage>
</organism>
<dbReference type="InterPro" id="IPR050963">
    <property type="entry name" value="Sirohydro_Cobaltochel/CbiX"/>
</dbReference>
<evidence type="ECO:0000256" key="1">
    <source>
        <dbReference type="ARBA" id="ARBA00022723"/>
    </source>
</evidence>
<dbReference type="EMBL" id="UOGJ01000020">
    <property type="protein sequence ID" value="VAX34962.1"/>
    <property type="molecule type" value="Genomic_DNA"/>
</dbReference>
<reference evidence="3" key="1">
    <citation type="submission" date="2018-06" db="EMBL/GenBank/DDBJ databases">
        <authorList>
            <person name="Zhirakovskaya E."/>
        </authorList>
    </citation>
    <scope>NUCLEOTIDE SEQUENCE</scope>
</reference>
<accession>A0A3B1D2K4</accession>
<protein>
    <recommendedName>
        <fullName evidence="4">Sirohydrochlorin cobaltochelatase</fullName>
    </recommendedName>
</protein>
<gene>
    <name evidence="3" type="ORF">MNBD_UNCLBAC01-703</name>
</gene>
<sequence>MKSILIVSHGSYSPKLKDELKWLIHLLKQKSVIPIFHYAFLEIQEPTILNGIDQCIKDGATEVVVLLNFLNSGKHVDDDIPKIVYQAQLKHPAIKFQISRPVGQHKQIADLFINMIN</sequence>
<dbReference type="SUPFAM" id="SSF53800">
    <property type="entry name" value="Chelatase"/>
    <property type="match status" value="1"/>
</dbReference>
<dbReference type="Pfam" id="PF01903">
    <property type="entry name" value="CbiX"/>
    <property type="match status" value="1"/>
</dbReference>
<dbReference type="PANTHER" id="PTHR33542:SF3">
    <property type="entry name" value="SIROHYDROCHLORIN FERROCHELATASE, CHLOROPLASTIC"/>
    <property type="match status" value="1"/>
</dbReference>
<keyword evidence="1" id="KW-0479">Metal-binding</keyword>